<accession>A0A9N8W5M0</accession>
<dbReference type="Proteomes" id="UP000789739">
    <property type="component" value="Unassembled WGS sequence"/>
</dbReference>
<sequence length="110" mass="12705">MSLNTDQSKKVKPSPKSTRGRKRRVAPNDLDPTGRNHFMVLEKQRMAEKGAGFKEEQRLFNTVEKSVSIVEHTAVVTINIERQELALMTTEELKMYAKYIEITLHNYKPT</sequence>
<protein>
    <submittedName>
        <fullName evidence="2">5635_t:CDS:1</fullName>
    </submittedName>
</protein>
<evidence type="ECO:0000313" key="3">
    <source>
        <dbReference type="Proteomes" id="UP000789739"/>
    </source>
</evidence>
<comment type="caution">
    <text evidence="2">The sequence shown here is derived from an EMBL/GenBank/DDBJ whole genome shotgun (WGS) entry which is preliminary data.</text>
</comment>
<feature type="region of interest" description="Disordered" evidence="1">
    <location>
        <begin position="1"/>
        <end position="35"/>
    </location>
</feature>
<feature type="compositionally biased region" description="Basic residues" evidence="1">
    <location>
        <begin position="10"/>
        <end position="25"/>
    </location>
</feature>
<proteinExistence type="predicted"/>
<keyword evidence="3" id="KW-1185">Reference proteome</keyword>
<evidence type="ECO:0000313" key="2">
    <source>
        <dbReference type="EMBL" id="CAG8478137.1"/>
    </source>
</evidence>
<reference evidence="2" key="1">
    <citation type="submission" date="2021-06" db="EMBL/GenBank/DDBJ databases">
        <authorList>
            <person name="Kallberg Y."/>
            <person name="Tangrot J."/>
            <person name="Rosling A."/>
        </authorList>
    </citation>
    <scope>NUCLEOTIDE SEQUENCE</scope>
    <source>
        <strain evidence="2">BR232B</strain>
    </source>
</reference>
<dbReference type="AlphaFoldDB" id="A0A9N8W5M0"/>
<gene>
    <name evidence="2" type="ORF">PBRASI_LOCUS1431</name>
</gene>
<dbReference type="EMBL" id="CAJVPI010000092">
    <property type="protein sequence ID" value="CAG8478137.1"/>
    <property type="molecule type" value="Genomic_DNA"/>
</dbReference>
<organism evidence="2 3">
    <name type="scientific">Paraglomus brasilianum</name>
    <dbReference type="NCBI Taxonomy" id="144538"/>
    <lineage>
        <taxon>Eukaryota</taxon>
        <taxon>Fungi</taxon>
        <taxon>Fungi incertae sedis</taxon>
        <taxon>Mucoromycota</taxon>
        <taxon>Glomeromycotina</taxon>
        <taxon>Glomeromycetes</taxon>
        <taxon>Paraglomerales</taxon>
        <taxon>Paraglomeraceae</taxon>
        <taxon>Paraglomus</taxon>
    </lineage>
</organism>
<dbReference type="OrthoDB" id="10363717at2759"/>
<name>A0A9N8W5M0_9GLOM</name>
<evidence type="ECO:0000256" key="1">
    <source>
        <dbReference type="SAM" id="MobiDB-lite"/>
    </source>
</evidence>